<evidence type="ECO:0000313" key="1">
    <source>
        <dbReference type="Proteomes" id="UP000887565"/>
    </source>
</evidence>
<reference evidence="2" key="1">
    <citation type="submission" date="2022-11" db="UniProtKB">
        <authorList>
            <consortium name="WormBaseParasite"/>
        </authorList>
    </citation>
    <scope>IDENTIFICATION</scope>
</reference>
<sequence length="91" mass="10257">MKSFKSSIANNFVDGVEVDDFICYDEQFAYFHFKISSCQKSEPKKSPKQLNHAFGQLLTAPEVMGLLKALKEAKKTKEASSANKFRVCFIA</sequence>
<protein>
    <submittedName>
        <fullName evidence="2">Uncharacterized protein</fullName>
    </submittedName>
</protein>
<dbReference type="AlphaFoldDB" id="A0A915I8A0"/>
<accession>A0A915I8A0</accession>
<dbReference type="WBParaSite" id="nRc.2.0.1.t09560-RA">
    <property type="protein sequence ID" value="nRc.2.0.1.t09560-RA"/>
    <property type="gene ID" value="nRc.2.0.1.g09560"/>
</dbReference>
<organism evidence="1 2">
    <name type="scientific">Romanomermis culicivorax</name>
    <name type="common">Nematode worm</name>
    <dbReference type="NCBI Taxonomy" id="13658"/>
    <lineage>
        <taxon>Eukaryota</taxon>
        <taxon>Metazoa</taxon>
        <taxon>Ecdysozoa</taxon>
        <taxon>Nematoda</taxon>
        <taxon>Enoplea</taxon>
        <taxon>Dorylaimia</taxon>
        <taxon>Mermithida</taxon>
        <taxon>Mermithoidea</taxon>
        <taxon>Mermithidae</taxon>
        <taxon>Romanomermis</taxon>
    </lineage>
</organism>
<name>A0A915I8A0_ROMCU</name>
<proteinExistence type="predicted"/>
<keyword evidence="1" id="KW-1185">Reference proteome</keyword>
<dbReference type="Proteomes" id="UP000887565">
    <property type="component" value="Unplaced"/>
</dbReference>
<evidence type="ECO:0000313" key="2">
    <source>
        <dbReference type="WBParaSite" id="nRc.2.0.1.t09560-RA"/>
    </source>
</evidence>